<proteinExistence type="inferred from homology"/>
<keyword evidence="1" id="KW-0028">Amino-acid biosynthesis</keyword>
<comment type="similarity">
    <text evidence="1">Belongs to the lyase 1 family. Argininosuccinate lyase subfamily.</text>
</comment>
<dbReference type="KEGG" id="step:IC006_1359"/>
<dbReference type="Gene3D" id="1.20.200.10">
    <property type="entry name" value="Fumarase/aspartase (Central domain)"/>
    <property type="match status" value="1"/>
</dbReference>
<dbReference type="GO" id="GO:0042450">
    <property type="term" value="P:L-arginine biosynthetic process via ornithine"/>
    <property type="evidence" value="ECO:0007669"/>
    <property type="project" value="UniProtKB-UniRule"/>
</dbReference>
<dbReference type="NCBIfam" id="TIGR00838">
    <property type="entry name" value="argH"/>
    <property type="match status" value="1"/>
</dbReference>
<dbReference type="Gene3D" id="1.10.40.30">
    <property type="entry name" value="Fumarase/aspartase (C-terminal domain)"/>
    <property type="match status" value="1"/>
</dbReference>
<dbReference type="OrthoDB" id="27337at2157"/>
<organism evidence="4 6">
    <name type="scientific">Sulfuracidifex tepidarius</name>
    <dbReference type="NCBI Taxonomy" id="1294262"/>
    <lineage>
        <taxon>Archaea</taxon>
        <taxon>Thermoproteota</taxon>
        <taxon>Thermoprotei</taxon>
        <taxon>Sulfolobales</taxon>
        <taxon>Sulfolobaceae</taxon>
        <taxon>Sulfuracidifex</taxon>
    </lineage>
</organism>
<dbReference type="Gene3D" id="1.10.275.10">
    <property type="entry name" value="Fumarase/aspartase (N-terminal domain)"/>
    <property type="match status" value="1"/>
</dbReference>
<feature type="domain" description="Fumarate lyase N-terminal" evidence="3">
    <location>
        <begin position="64"/>
        <end position="289"/>
    </location>
</feature>
<keyword evidence="1" id="KW-0456">Lyase</keyword>
<evidence type="ECO:0000313" key="7">
    <source>
        <dbReference type="Proteomes" id="UP000325030"/>
    </source>
</evidence>
<dbReference type="PANTHER" id="PTHR43814">
    <property type="entry name" value="ARGININOSUCCINATE LYASE"/>
    <property type="match status" value="1"/>
</dbReference>
<dbReference type="EMBL" id="AP018930">
    <property type="protein sequence ID" value="BBG26813.1"/>
    <property type="molecule type" value="Genomic_DNA"/>
</dbReference>
<dbReference type="InterPro" id="IPR022761">
    <property type="entry name" value="Fumarate_lyase_N"/>
</dbReference>
<comment type="pathway">
    <text evidence="1">Amino-acid biosynthesis; L-arginine biosynthesis; L-arginine from L-ornithine and carbamoyl phosphate: step 3/3.</text>
</comment>
<evidence type="ECO:0000313" key="4">
    <source>
        <dbReference type="EMBL" id="BBG24058.1"/>
    </source>
</evidence>
<evidence type="ECO:0000313" key="6">
    <source>
        <dbReference type="Proteomes" id="UP000322983"/>
    </source>
</evidence>
<gene>
    <name evidence="1" type="primary">argH</name>
    <name evidence="4" type="ORF">IC006_1359</name>
    <name evidence="5" type="ORF">IC007_1334</name>
</gene>
<dbReference type="UniPathway" id="UPA00068">
    <property type="reaction ID" value="UER00114"/>
</dbReference>
<evidence type="ECO:0000256" key="2">
    <source>
        <dbReference type="NCBIfam" id="TIGR00838"/>
    </source>
</evidence>
<evidence type="ECO:0000259" key="3">
    <source>
        <dbReference type="Pfam" id="PF00206"/>
    </source>
</evidence>
<dbReference type="InterPro" id="IPR000362">
    <property type="entry name" value="Fumarate_lyase_fam"/>
</dbReference>
<dbReference type="PRINTS" id="PR00149">
    <property type="entry name" value="FUMRATELYASE"/>
</dbReference>
<dbReference type="EMBL" id="AP018929">
    <property type="protein sequence ID" value="BBG24058.1"/>
    <property type="molecule type" value="Genomic_DNA"/>
</dbReference>
<evidence type="ECO:0000313" key="5">
    <source>
        <dbReference type="EMBL" id="BBG26813.1"/>
    </source>
</evidence>
<dbReference type="GeneID" id="41717677"/>
<accession>A0A510E2S9</accession>
<comment type="catalytic activity">
    <reaction evidence="1">
        <text>2-(N(omega)-L-arginino)succinate = fumarate + L-arginine</text>
        <dbReference type="Rhea" id="RHEA:24020"/>
        <dbReference type="ChEBI" id="CHEBI:29806"/>
        <dbReference type="ChEBI" id="CHEBI:32682"/>
        <dbReference type="ChEBI" id="CHEBI:57472"/>
        <dbReference type="EC" id="4.3.2.1"/>
    </reaction>
</comment>
<dbReference type="Proteomes" id="UP000322983">
    <property type="component" value="Chromosome"/>
</dbReference>
<dbReference type="Pfam" id="PF00206">
    <property type="entry name" value="Lyase_1"/>
    <property type="match status" value="1"/>
</dbReference>
<protein>
    <recommendedName>
        <fullName evidence="1 2">Argininosuccinate lyase</fullName>
        <shortName evidence="1">ASAL</shortName>
        <ecNumber evidence="1 2">4.3.2.1</ecNumber>
    </recommendedName>
    <alternativeName>
        <fullName evidence="1">Arginosuccinase</fullName>
    </alternativeName>
</protein>
<dbReference type="Proteomes" id="UP000325030">
    <property type="component" value="Chromosome"/>
</dbReference>
<dbReference type="GO" id="GO:0005829">
    <property type="term" value="C:cytosol"/>
    <property type="evidence" value="ECO:0007669"/>
    <property type="project" value="TreeGrafter"/>
</dbReference>
<sequence>MLYRSWGSSSDEASDYTNSIHEDAEITEQVKLTMKAHVISLFLSGTVDKPVTRDLIKAINSFKEVKQGYEDVHEALEDHLIKEVGEPGGWVGLARSRNDHVATALRLKTRDLLDELLNSLLTLREALLSKAEENKEVIFPVYTHFQLAQPSTLSHYLLYIEEELSSRWRNIFSELSQLNRSPLGSGAIVGTNLKVDRQKEATMLGFDDIVYNTISATASRSDIISVVLEVANLMVSMSRIAEDMVLLSSNMIDVVQLPDSHVSTSSLMPHKRNAVTMETLRAKAGLIIGEVTSILSIYKGTPSGYDLDLQEMNLHYWNVLEEAIRAVKILKSAISGMVVKREVMDVKSLSTDEAELTSIQNKVPYRKAYFDVASRIKQGSYQSNLKPQDSIRMKAVIGSPNPDLITEEIKTKRKFLSQDREKLTSFSLKVRNGMNLMKVIEDDLLQE</sequence>
<dbReference type="EC" id="4.3.2.1" evidence="1 2"/>
<dbReference type="PRINTS" id="PR00145">
    <property type="entry name" value="ARGSUCLYASE"/>
</dbReference>
<reference evidence="4 6" key="2">
    <citation type="journal article" date="2020" name="Int. J. Syst. Evol. Microbiol.">
        <title>Sulfuracidifex tepidarius gen. nov., sp. nov. and transfer of Sulfolobus metallicus Huber and Stetter 1992 to the genus Sulfuracidifex as Sulfuracidifex metallicus comb. nov.</title>
        <authorList>
            <person name="Itoh T."/>
            <person name="Miura T."/>
            <person name="Sakai H.D."/>
            <person name="Kato S."/>
            <person name="Ohkuma M."/>
            <person name="Takashina T."/>
        </authorList>
    </citation>
    <scope>NUCLEOTIDE SEQUENCE [LARGE SCALE GENOMIC DNA]</scope>
    <source>
        <strain evidence="4 6">IC-006</strain>
        <strain evidence="5">IC-007</strain>
    </source>
</reference>
<name>A0A510DVR3_9CREN</name>
<keyword evidence="6" id="KW-1185">Reference proteome</keyword>
<dbReference type="HAMAP" id="MF_00006">
    <property type="entry name" value="Arg_succ_lyase"/>
    <property type="match status" value="1"/>
</dbReference>
<keyword evidence="1" id="KW-0055">Arginine biosynthesis</keyword>
<dbReference type="InterPro" id="IPR008948">
    <property type="entry name" value="L-Aspartase-like"/>
</dbReference>
<comment type="subcellular location">
    <subcellularLocation>
        <location evidence="1">Cytoplasm</location>
    </subcellularLocation>
</comment>
<dbReference type="RefSeq" id="WP_054845686.1">
    <property type="nucleotide sequence ID" value="NZ_AP018929.1"/>
</dbReference>
<dbReference type="InterPro" id="IPR009049">
    <property type="entry name" value="Argininosuccinate_lyase"/>
</dbReference>
<dbReference type="InterPro" id="IPR024083">
    <property type="entry name" value="Fumarase/histidase_N"/>
</dbReference>
<evidence type="ECO:0000256" key="1">
    <source>
        <dbReference type="HAMAP-Rule" id="MF_00006"/>
    </source>
</evidence>
<dbReference type="STRING" id="1294262.GCA_001316085_01341"/>
<dbReference type="SUPFAM" id="SSF48557">
    <property type="entry name" value="L-aspartase-like"/>
    <property type="match status" value="1"/>
</dbReference>
<dbReference type="PANTHER" id="PTHR43814:SF1">
    <property type="entry name" value="ARGININOSUCCINATE LYASE"/>
    <property type="match status" value="1"/>
</dbReference>
<keyword evidence="1" id="KW-0963">Cytoplasm</keyword>
<accession>A0A510DVR3</accession>
<dbReference type="GO" id="GO:0004056">
    <property type="term" value="F:argininosuccinate lyase activity"/>
    <property type="evidence" value="ECO:0007669"/>
    <property type="project" value="UniProtKB-UniRule"/>
</dbReference>
<reference evidence="7" key="1">
    <citation type="submission" date="2018-09" db="EMBL/GenBank/DDBJ databases">
        <title>Complete Genome Sequencing of Sulfolobus sp. JCM 16834.</title>
        <authorList>
            <person name="Kato S."/>
            <person name="Itoh T."/>
            <person name="Ohkuma M."/>
        </authorList>
    </citation>
    <scope>NUCLEOTIDE SEQUENCE [LARGE SCALE GENOMIC DNA]</scope>
    <source>
        <strain evidence="7">IC-007</strain>
    </source>
</reference>
<dbReference type="AlphaFoldDB" id="A0A510DVR3"/>
<dbReference type="CDD" id="cd01359">
    <property type="entry name" value="Argininosuccinate_lyase"/>
    <property type="match status" value="1"/>
</dbReference>